<evidence type="ECO:0000313" key="2">
    <source>
        <dbReference type="EMBL" id="MCM1983945.1"/>
    </source>
</evidence>
<dbReference type="CDD" id="cd02440">
    <property type="entry name" value="AdoMet_MTases"/>
    <property type="match status" value="1"/>
</dbReference>
<accession>A0ABD4T5W9</accession>
<dbReference type="InterPro" id="IPR050508">
    <property type="entry name" value="Methyltransf_Superfamily"/>
</dbReference>
<keyword evidence="2" id="KW-0808">Transferase</keyword>
<dbReference type="GO" id="GO:0008168">
    <property type="term" value="F:methyltransferase activity"/>
    <property type="evidence" value="ECO:0007669"/>
    <property type="project" value="UniProtKB-KW"/>
</dbReference>
<dbReference type="InterPro" id="IPR029063">
    <property type="entry name" value="SAM-dependent_MTases_sf"/>
</dbReference>
<dbReference type="InterPro" id="IPR013216">
    <property type="entry name" value="Methyltransf_11"/>
</dbReference>
<sequence length="228" mass="25069">MPQLQKVAGLFDQWASSDRAAQMADGHGHLMQALLADLDSGLTALGTCLDLGCGPGRFLGLAADFGFQDLCGIDASEQMVATARQAVPLADIRVGPFEALPWPEQSFDLVASIEALYYCLQPDLALREVHRVLKPAGRFDLIIDYYAESSGTESWPEGLGFEITRWASSDWQAALEQVGFQVLRSQRIYHPQASEIGKRWTPSVWFPTAQSYARYLKDGALWITAKSG</sequence>
<dbReference type="Proteomes" id="UP000031561">
    <property type="component" value="Unassembled WGS sequence"/>
</dbReference>
<organism evidence="2 3">
    <name type="scientific">Lyngbya confervoides BDU141951</name>
    <dbReference type="NCBI Taxonomy" id="1574623"/>
    <lineage>
        <taxon>Bacteria</taxon>
        <taxon>Bacillati</taxon>
        <taxon>Cyanobacteriota</taxon>
        <taxon>Cyanophyceae</taxon>
        <taxon>Oscillatoriophycideae</taxon>
        <taxon>Oscillatoriales</taxon>
        <taxon>Microcoleaceae</taxon>
        <taxon>Lyngbya</taxon>
    </lineage>
</organism>
<dbReference type="GO" id="GO:0032259">
    <property type="term" value="P:methylation"/>
    <property type="evidence" value="ECO:0007669"/>
    <property type="project" value="UniProtKB-KW"/>
</dbReference>
<keyword evidence="3" id="KW-1185">Reference proteome</keyword>
<feature type="domain" description="Methyltransferase type 11" evidence="1">
    <location>
        <begin position="49"/>
        <end position="139"/>
    </location>
</feature>
<protein>
    <submittedName>
        <fullName evidence="2">Class I SAM-dependent methyltransferase</fullName>
    </submittedName>
</protein>
<keyword evidence="2" id="KW-0489">Methyltransferase</keyword>
<dbReference type="RefSeq" id="WP_250833359.1">
    <property type="nucleotide sequence ID" value="NZ_JTHE03000079.1"/>
</dbReference>
<evidence type="ECO:0000313" key="3">
    <source>
        <dbReference type="Proteomes" id="UP000031561"/>
    </source>
</evidence>
<dbReference type="Gene3D" id="3.40.50.150">
    <property type="entry name" value="Vaccinia Virus protein VP39"/>
    <property type="match status" value="1"/>
</dbReference>
<evidence type="ECO:0000259" key="1">
    <source>
        <dbReference type="Pfam" id="PF08241"/>
    </source>
</evidence>
<proteinExistence type="predicted"/>
<dbReference type="EMBL" id="JTHE03000079">
    <property type="protein sequence ID" value="MCM1983945.1"/>
    <property type="molecule type" value="Genomic_DNA"/>
</dbReference>
<comment type="caution">
    <text evidence="2">The sequence shown here is derived from an EMBL/GenBank/DDBJ whole genome shotgun (WGS) entry which is preliminary data.</text>
</comment>
<dbReference type="Pfam" id="PF08241">
    <property type="entry name" value="Methyltransf_11"/>
    <property type="match status" value="1"/>
</dbReference>
<gene>
    <name evidence="2" type="ORF">QQ91_0014070</name>
</gene>
<name>A0ABD4T5W9_9CYAN</name>
<dbReference type="PANTHER" id="PTHR42912">
    <property type="entry name" value="METHYLTRANSFERASE"/>
    <property type="match status" value="1"/>
</dbReference>
<reference evidence="2 3" key="1">
    <citation type="journal article" date="2015" name="Genome Announc.">
        <title>Draft Genome Sequence of Filamentous Marine Cyanobacterium Lyngbya confervoides Strain BDU141951.</title>
        <authorList>
            <person name="Chandrababunaidu M.M."/>
            <person name="Sen D."/>
            <person name="Tripathy S."/>
        </authorList>
    </citation>
    <scope>NUCLEOTIDE SEQUENCE [LARGE SCALE GENOMIC DNA]</scope>
    <source>
        <strain evidence="2 3">BDU141951</strain>
    </source>
</reference>
<dbReference type="SUPFAM" id="SSF53335">
    <property type="entry name" value="S-adenosyl-L-methionine-dependent methyltransferases"/>
    <property type="match status" value="1"/>
</dbReference>
<dbReference type="AlphaFoldDB" id="A0ABD4T5W9"/>